<feature type="region of interest" description="Disordered" evidence="7">
    <location>
        <begin position="269"/>
        <end position="318"/>
    </location>
</feature>
<protein>
    <submittedName>
        <fullName evidence="9">Aquaporin Z</fullName>
    </submittedName>
</protein>
<evidence type="ECO:0000256" key="3">
    <source>
        <dbReference type="ARBA" id="ARBA00022692"/>
    </source>
</evidence>
<evidence type="ECO:0000256" key="1">
    <source>
        <dbReference type="ARBA" id="ARBA00004141"/>
    </source>
</evidence>
<dbReference type="Gene3D" id="1.20.1080.10">
    <property type="entry name" value="Glycerol uptake facilitator protein"/>
    <property type="match status" value="1"/>
</dbReference>
<keyword evidence="2 6" id="KW-0813">Transport</keyword>
<comment type="similarity">
    <text evidence="6">Belongs to the MIP/aquaporin (TC 1.A.8) family.</text>
</comment>
<accession>A0A562B7Y4</accession>
<evidence type="ECO:0000256" key="5">
    <source>
        <dbReference type="ARBA" id="ARBA00023136"/>
    </source>
</evidence>
<dbReference type="PRINTS" id="PR00783">
    <property type="entry name" value="MINTRINSICP"/>
</dbReference>
<dbReference type="Pfam" id="PF00230">
    <property type="entry name" value="MIP"/>
    <property type="match status" value="1"/>
</dbReference>
<dbReference type="EMBL" id="VLJN01000043">
    <property type="protein sequence ID" value="TWG81010.1"/>
    <property type="molecule type" value="Genomic_DNA"/>
</dbReference>
<dbReference type="SUPFAM" id="SSF81338">
    <property type="entry name" value="Aquaporin-like"/>
    <property type="match status" value="1"/>
</dbReference>
<feature type="transmembrane region" description="Helical" evidence="8">
    <location>
        <begin position="136"/>
        <end position="155"/>
    </location>
</feature>
<evidence type="ECO:0000313" key="9">
    <source>
        <dbReference type="EMBL" id="TWG81010.1"/>
    </source>
</evidence>
<comment type="caution">
    <text evidence="9">The sequence shown here is derived from an EMBL/GenBank/DDBJ whole genome shotgun (WGS) entry which is preliminary data.</text>
</comment>
<evidence type="ECO:0000256" key="4">
    <source>
        <dbReference type="ARBA" id="ARBA00022989"/>
    </source>
</evidence>
<keyword evidence="5 8" id="KW-0472">Membrane</keyword>
<proteinExistence type="inferred from homology"/>
<keyword evidence="4 8" id="KW-1133">Transmembrane helix</keyword>
<dbReference type="Proteomes" id="UP000318141">
    <property type="component" value="Unassembled WGS sequence"/>
</dbReference>
<evidence type="ECO:0000256" key="2">
    <source>
        <dbReference type="ARBA" id="ARBA00022448"/>
    </source>
</evidence>
<feature type="compositionally biased region" description="Basic residues" evidence="7">
    <location>
        <begin position="298"/>
        <end position="310"/>
    </location>
</feature>
<dbReference type="PANTHER" id="PTHR45724:SF13">
    <property type="entry name" value="AQUAPORIN NIP1-1-RELATED"/>
    <property type="match status" value="1"/>
</dbReference>
<evidence type="ECO:0000256" key="6">
    <source>
        <dbReference type="RuleBase" id="RU000477"/>
    </source>
</evidence>
<name>A0A562B7Y4_9BURK</name>
<dbReference type="InterPro" id="IPR022357">
    <property type="entry name" value="MIP_CS"/>
</dbReference>
<evidence type="ECO:0000313" key="10">
    <source>
        <dbReference type="Proteomes" id="UP000318141"/>
    </source>
</evidence>
<dbReference type="PROSITE" id="PS00221">
    <property type="entry name" value="MIP"/>
    <property type="match status" value="1"/>
</dbReference>
<feature type="transmembrane region" description="Helical" evidence="8">
    <location>
        <begin position="167"/>
        <end position="188"/>
    </location>
</feature>
<feature type="transmembrane region" description="Helical" evidence="8">
    <location>
        <begin position="87"/>
        <end position="106"/>
    </location>
</feature>
<gene>
    <name evidence="9" type="ORF">L602_004800000120</name>
</gene>
<dbReference type="GO" id="GO:0016020">
    <property type="term" value="C:membrane"/>
    <property type="evidence" value="ECO:0007669"/>
    <property type="project" value="UniProtKB-SubCell"/>
</dbReference>
<dbReference type="InterPro" id="IPR000425">
    <property type="entry name" value="MIP"/>
</dbReference>
<feature type="transmembrane region" description="Helical" evidence="8">
    <location>
        <begin position="208"/>
        <end position="230"/>
    </location>
</feature>
<evidence type="ECO:0000256" key="7">
    <source>
        <dbReference type="SAM" id="MobiDB-lite"/>
    </source>
</evidence>
<feature type="compositionally biased region" description="Pro residues" evidence="7">
    <location>
        <begin position="269"/>
        <end position="290"/>
    </location>
</feature>
<organism evidence="9 10">
    <name type="scientific">Cupriavidus gilardii J11</name>
    <dbReference type="NCBI Taxonomy" id="936133"/>
    <lineage>
        <taxon>Bacteria</taxon>
        <taxon>Pseudomonadati</taxon>
        <taxon>Pseudomonadota</taxon>
        <taxon>Betaproteobacteria</taxon>
        <taxon>Burkholderiales</taxon>
        <taxon>Burkholderiaceae</taxon>
        <taxon>Cupriavidus</taxon>
    </lineage>
</organism>
<evidence type="ECO:0000256" key="8">
    <source>
        <dbReference type="SAM" id="Phobius"/>
    </source>
</evidence>
<dbReference type="PROSITE" id="PS51257">
    <property type="entry name" value="PROKAR_LIPOPROTEIN"/>
    <property type="match status" value="1"/>
</dbReference>
<dbReference type="GO" id="GO:0015267">
    <property type="term" value="F:channel activity"/>
    <property type="evidence" value="ECO:0007669"/>
    <property type="project" value="InterPro"/>
</dbReference>
<dbReference type="InterPro" id="IPR034294">
    <property type="entry name" value="Aquaporin_transptr"/>
</dbReference>
<feature type="transmembrane region" description="Helical" evidence="8">
    <location>
        <begin position="36"/>
        <end position="57"/>
    </location>
</feature>
<dbReference type="InterPro" id="IPR023271">
    <property type="entry name" value="Aquaporin-like"/>
</dbReference>
<dbReference type="PANTHER" id="PTHR45724">
    <property type="entry name" value="AQUAPORIN NIP2-1"/>
    <property type="match status" value="1"/>
</dbReference>
<keyword evidence="3 6" id="KW-0812">Transmembrane</keyword>
<reference evidence="9 10" key="1">
    <citation type="submission" date="2019-07" db="EMBL/GenBank/DDBJ databases">
        <title>Genome sequencing of lignin-degrading bacterial isolates.</title>
        <authorList>
            <person name="Gladden J."/>
        </authorList>
    </citation>
    <scope>NUCLEOTIDE SEQUENCE [LARGE SCALE GENOMIC DNA]</scope>
    <source>
        <strain evidence="9 10">J11</strain>
    </source>
</reference>
<sequence>MASLARRMLAEAVGTFGLIFAGCGVAVLSGCRPDTGGGMLCIATGFGLAAFGMARAVGPVSGAHLNPAVTLGLAAARRFAWRDVPPYVVAQFAGALSAGLLLLLTAQGRPDFMSLANGFGANGYGEHSPAGYDLPSAMSVEFAATSMLVIVMASVTRMGRLTSAGALVVGPAVAMAHLLALPVTYAALNPARATTMALFGQDWAMDQLWLFWLAPLMGALMGGWVAYCILDEAGTLVEEDEFVPLAPWPDEEEEIDRAVAALQVPVPVPAPAATPVAPPPPPPRPEPAPTPYKGEHGQKRRRRGQGHGHGHGTTPIRP</sequence>
<dbReference type="AlphaFoldDB" id="A0A562B7Y4"/>
<feature type="transmembrane region" description="Helical" evidence="8">
    <location>
        <begin position="12"/>
        <end position="30"/>
    </location>
</feature>
<keyword evidence="10" id="KW-1185">Reference proteome</keyword>
<comment type="subcellular location">
    <subcellularLocation>
        <location evidence="1">Membrane</location>
        <topology evidence="1">Multi-pass membrane protein</topology>
    </subcellularLocation>
</comment>